<feature type="transmembrane region" description="Helical" evidence="1">
    <location>
        <begin position="74"/>
        <end position="98"/>
    </location>
</feature>
<keyword evidence="1" id="KW-0812">Transmembrane</keyword>
<keyword evidence="1" id="KW-1133">Transmembrane helix</keyword>
<evidence type="ECO:0000313" key="3">
    <source>
        <dbReference type="Proteomes" id="UP001207252"/>
    </source>
</evidence>
<organism evidence="2 3">
    <name type="scientific">Ureaplasma zalophigenitalium</name>
    <dbReference type="NCBI Taxonomy" id="907723"/>
    <lineage>
        <taxon>Bacteria</taxon>
        <taxon>Bacillati</taxon>
        <taxon>Mycoplasmatota</taxon>
        <taxon>Mycoplasmoidales</taxon>
        <taxon>Mycoplasmoidaceae</taxon>
        <taxon>Ureaplasma</taxon>
    </lineage>
</organism>
<proteinExistence type="predicted"/>
<name>A0ABT3BP80_9BACT</name>
<reference evidence="2 3" key="1">
    <citation type="journal article" date="2020" name="Int. J. Syst. Evol. Microbiol.">
        <title>Ureaplasma miroungigenitalium sp. nov. isolated from northern elephant seals (Mirounga angustirostris) and Ureaplasma zalophigenitalium sp. nov. isolated from California sea lions (Zalophus californianus).</title>
        <authorList>
            <person name="Volokhov D.V."/>
            <person name="Gulland F.M."/>
            <person name="Gao Y."/>
            <person name="Chizhikov V.E."/>
        </authorList>
    </citation>
    <scope>NUCLEOTIDE SEQUENCE [LARGE SCALE GENOMIC DNA]</scope>
    <source>
        <strain evidence="2 3">CSL7644-GEN</strain>
    </source>
</reference>
<keyword evidence="1" id="KW-0472">Membrane</keyword>
<gene>
    <name evidence="2" type="ORF">OF365_01640</name>
</gene>
<comment type="caution">
    <text evidence="2">The sequence shown here is derived from an EMBL/GenBank/DDBJ whole genome shotgun (WGS) entry which is preliminary data.</text>
</comment>
<dbReference type="Proteomes" id="UP001207252">
    <property type="component" value="Unassembled WGS sequence"/>
</dbReference>
<evidence type="ECO:0008006" key="4">
    <source>
        <dbReference type="Google" id="ProtNLM"/>
    </source>
</evidence>
<keyword evidence="3" id="KW-1185">Reference proteome</keyword>
<evidence type="ECO:0000313" key="2">
    <source>
        <dbReference type="EMBL" id="MCV3754067.1"/>
    </source>
</evidence>
<accession>A0ABT3BP80</accession>
<dbReference type="EMBL" id="JAOXHJ010000003">
    <property type="protein sequence ID" value="MCV3754067.1"/>
    <property type="molecule type" value="Genomic_DNA"/>
</dbReference>
<dbReference type="RefSeq" id="WP_263817871.1">
    <property type="nucleotide sequence ID" value="NZ_JAOXHJ010000003.1"/>
</dbReference>
<protein>
    <recommendedName>
        <fullName evidence="4">DUF3137 domain-containing protein</fullName>
    </recommendedName>
</protein>
<evidence type="ECO:0000256" key="1">
    <source>
        <dbReference type="SAM" id="Phobius"/>
    </source>
</evidence>
<sequence length="239" mass="28259">MHILEQQTHTYLDSLKTNHMLKKFFEQTKVEKKLEKNAKIGLYTVLGIFVVAVGLLIAGAFIKNGETWANNPWAITVMTLGLFFLLCLMIPFFTVIVFNRRIVKNFIRTYLDHPTINVFYKKIGAYLKDFSFQKITWKDTQVIYDFVYQKQTYQLVINDQTALLRNPEQIINQKQYNQINYHDDQWFIFNRIDAAFFKTYPMKCTDYLASQINHKVLLMIQLFVDLMATNKEQNIHGKS</sequence>
<feature type="transmembrane region" description="Helical" evidence="1">
    <location>
        <begin position="40"/>
        <end position="62"/>
    </location>
</feature>